<keyword evidence="7" id="KW-1185">Reference proteome</keyword>
<evidence type="ECO:0000256" key="4">
    <source>
        <dbReference type="RuleBase" id="RU110713"/>
    </source>
</evidence>
<gene>
    <name evidence="4" type="primary">YPEL</name>
    <name evidence="6" type="ORF">LYPA_23C009554</name>
</gene>
<dbReference type="PANTHER" id="PTHR13848">
    <property type="entry name" value="PROTEIN YIPPEE-LIKE CG15309-RELATED"/>
    <property type="match status" value="1"/>
</dbReference>
<dbReference type="InterPro" id="IPR034751">
    <property type="entry name" value="Yippee"/>
</dbReference>
<reference evidence="6 7" key="1">
    <citation type="submission" date="2019-01" db="EMBL/GenBank/DDBJ databases">
        <authorList>
            <person name="Alioto T."/>
            <person name="Alioto T."/>
        </authorList>
    </citation>
    <scope>NUCLEOTIDE SEQUENCE [LARGE SCALE GENOMIC DNA]</scope>
</reference>
<dbReference type="InterPro" id="IPR039058">
    <property type="entry name" value="Yippee_fam"/>
</dbReference>
<evidence type="ECO:0000313" key="6">
    <source>
        <dbReference type="EMBL" id="VFV34049.1"/>
    </source>
</evidence>
<dbReference type="PROSITE" id="PS51792">
    <property type="entry name" value="YIPPEE"/>
    <property type="match status" value="1"/>
</dbReference>
<evidence type="ECO:0000256" key="3">
    <source>
        <dbReference type="ARBA" id="ARBA00022833"/>
    </source>
</evidence>
<feature type="domain" description="Yippee" evidence="5">
    <location>
        <begin position="19"/>
        <end position="120"/>
    </location>
</feature>
<dbReference type="GO" id="GO:0046872">
    <property type="term" value="F:metal ion binding"/>
    <property type="evidence" value="ECO:0007669"/>
    <property type="project" value="UniProtKB-KW"/>
</dbReference>
<name>A0A485NP50_LYNPA</name>
<keyword evidence="3" id="KW-0862">Zinc</keyword>
<sequence>MVKMTKSKTFQAYLPNCHRTYSCVHCRAHLANHDELISKSFQGSQGRAYLFNSVVNVGCGPAEERVLLTGLHAVADIYCENCKTTLGWKYVSNCLFQPLGHCTDYQIKHITNRHKIREGVSPPPGSVNPCFKIEILSQLKIDVIT</sequence>
<evidence type="ECO:0000256" key="2">
    <source>
        <dbReference type="ARBA" id="ARBA00022723"/>
    </source>
</evidence>
<evidence type="ECO:0000259" key="5">
    <source>
        <dbReference type="PROSITE" id="PS51792"/>
    </source>
</evidence>
<dbReference type="Pfam" id="PF03226">
    <property type="entry name" value="Yippee-Mis18"/>
    <property type="match status" value="1"/>
</dbReference>
<protein>
    <recommendedName>
        <fullName evidence="4">Protein yippee-like</fullName>
    </recommendedName>
</protein>
<keyword evidence="2" id="KW-0479">Metal-binding</keyword>
<proteinExistence type="inferred from homology"/>
<comment type="similarity">
    <text evidence="1 4">Belongs to the yippee family.</text>
</comment>
<dbReference type="EMBL" id="CAAGRJ010019042">
    <property type="protein sequence ID" value="VFV34049.1"/>
    <property type="molecule type" value="Genomic_DNA"/>
</dbReference>
<dbReference type="AlphaFoldDB" id="A0A485NP50"/>
<dbReference type="InterPro" id="IPR004910">
    <property type="entry name" value="Yippee/Mis18/Cereblon"/>
</dbReference>
<evidence type="ECO:0000256" key="1">
    <source>
        <dbReference type="ARBA" id="ARBA00005613"/>
    </source>
</evidence>
<accession>A0A485NP50</accession>
<evidence type="ECO:0000313" key="7">
    <source>
        <dbReference type="Proteomes" id="UP000386466"/>
    </source>
</evidence>
<dbReference type="Proteomes" id="UP000386466">
    <property type="component" value="Unassembled WGS sequence"/>
</dbReference>
<organism evidence="6 7">
    <name type="scientific">Lynx pardinus</name>
    <name type="common">Iberian lynx</name>
    <name type="synonym">Felis pardina</name>
    <dbReference type="NCBI Taxonomy" id="191816"/>
    <lineage>
        <taxon>Eukaryota</taxon>
        <taxon>Metazoa</taxon>
        <taxon>Chordata</taxon>
        <taxon>Craniata</taxon>
        <taxon>Vertebrata</taxon>
        <taxon>Euteleostomi</taxon>
        <taxon>Mammalia</taxon>
        <taxon>Eutheria</taxon>
        <taxon>Laurasiatheria</taxon>
        <taxon>Carnivora</taxon>
        <taxon>Feliformia</taxon>
        <taxon>Felidae</taxon>
        <taxon>Felinae</taxon>
        <taxon>Lynx</taxon>
    </lineage>
</organism>